<comment type="caution">
    <text evidence="2">The sequence shown here is derived from an EMBL/GenBank/DDBJ whole genome shotgun (WGS) entry which is preliminary data.</text>
</comment>
<evidence type="ECO:0000313" key="3">
    <source>
        <dbReference type="Proteomes" id="UP001596548"/>
    </source>
</evidence>
<name>A0ABW2HLQ2_9ACTN</name>
<reference evidence="3" key="1">
    <citation type="journal article" date="2019" name="Int. J. Syst. Evol. Microbiol.">
        <title>The Global Catalogue of Microorganisms (GCM) 10K type strain sequencing project: providing services to taxonomists for standard genome sequencing and annotation.</title>
        <authorList>
            <consortium name="The Broad Institute Genomics Platform"/>
            <consortium name="The Broad Institute Genome Sequencing Center for Infectious Disease"/>
            <person name="Wu L."/>
            <person name="Ma J."/>
        </authorList>
    </citation>
    <scope>NUCLEOTIDE SEQUENCE [LARGE SCALE GENOMIC DNA]</scope>
    <source>
        <strain evidence="3">XZYJT-10</strain>
    </source>
</reference>
<feature type="transmembrane region" description="Helical" evidence="1">
    <location>
        <begin position="69"/>
        <end position="86"/>
    </location>
</feature>
<evidence type="ECO:0000256" key="1">
    <source>
        <dbReference type="SAM" id="Phobius"/>
    </source>
</evidence>
<sequence length="171" mass="19625">MEEPASELSDRDKLQKDLLWSHYAEFRATARQVEVTRSNATNYAMLVASALIAVISLDKTVNRGDRPLCVVLVVVSLFATIYSFAYGERYLKNKRRAQFVLAEIDRRFFDDQAEDGRLRGLKRAADRAEIRYSGLFRWVNRIAFSTHLFWVIVPAVIFVLGCLLLTQTFLA</sequence>
<keyword evidence="3" id="KW-1185">Reference proteome</keyword>
<protein>
    <recommendedName>
        <fullName evidence="4">SMODS and SLOG-associating 2TM effector domain-containing protein</fullName>
    </recommendedName>
</protein>
<keyword evidence="1" id="KW-0812">Transmembrane</keyword>
<keyword evidence="1" id="KW-0472">Membrane</keyword>
<accession>A0ABW2HLQ2</accession>
<dbReference type="RefSeq" id="WP_378964940.1">
    <property type="nucleotide sequence ID" value="NZ_JBHTBJ010000002.1"/>
</dbReference>
<feature type="transmembrane region" description="Helical" evidence="1">
    <location>
        <begin position="40"/>
        <end position="57"/>
    </location>
</feature>
<evidence type="ECO:0008006" key="4">
    <source>
        <dbReference type="Google" id="ProtNLM"/>
    </source>
</evidence>
<dbReference type="EMBL" id="JBHTBJ010000002">
    <property type="protein sequence ID" value="MFC7273420.1"/>
    <property type="molecule type" value="Genomic_DNA"/>
</dbReference>
<proteinExistence type="predicted"/>
<organism evidence="2 3">
    <name type="scientific">Paractinoplanes rhizophilus</name>
    <dbReference type="NCBI Taxonomy" id="1416877"/>
    <lineage>
        <taxon>Bacteria</taxon>
        <taxon>Bacillati</taxon>
        <taxon>Actinomycetota</taxon>
        <taxon>Actinomycetes</taxon>
        <taxon>Micromonosporales</taxon>
        <taxon>Micromonosporaceae</taxon>
        <taxon>Paractinoplanes</taxon>
    </lineage>
</organism>
<keyword evidence="1" id="KW-1133">Transmembrane helix</keyword>
<evidence type="ECO:0000313" key="2">
    <source>
        <dbReference type="EMBL" id="MFC7273420.1"/>
    </source>
</evidence>
<gene>
    <name evidence="2" type="ORF">ACFQS1_05455</name>
</gene>
<feature type="transmembrane region" description="Helical" evidence="1">
    <location>
        <begin position="148"/>
        <end position="170"/>
    </location>
</feature>
<dbReference type="Proteomes" id="UP001596548">
    <property type="component" value="Unassembled WGS sequence"/>
</dbReference>